<feature type="compositionally biased region" description="Low complexity" evidence="8">
    <location>
        <begin position="112"/>
        <end position="122"/>
    </location>
</feature>
<feature type="compositionally biased region" description="Polar residues" evidence="8">
    <location>
        <begin position="406"/>
        <end position="425"/>
    </location>
</feature>
<name>A0A6A5QCP8_AMPQU</name>
<feature type="region of interest" description="Disordered" evidence="8">
    <location>
        <begin position="392"/>
        <end position="485"/>
    </location>
</feature>
<dbReference type="GO" id="GO:0033698">
    <property type="term" value="C:Rpd3L complex"/>
    <property type="evidence" value="ECO:0007669"/>
    <property type="project" value="UniProtKB-ARBA"/>
</dbReference>
<feature type="compositionally biased region" description="Basic and acidic residues" evidence="8">
    <location>
        <begin position="177"/>
        <end position="199"/>
    </location>
</feature>
<feature type="region of interest" description="Disordered" evidence="8">
    <location>
        <begin position="718"/>
        <end position="762"/>
    </location>
</feature>
<feature type="compositionally biased region" description="Polar residues" evidence="8">
    <location>
        <begin position="72"/>
        <end position="84"/>
    </location>
</feature>
<feature type="compositionally biased region" description="Polar residues" evidence="8">
    <location>
        <begin position="40"/>
        <end position="52"/>
    </location>
</feature>
<dbReference type="SUPFAM" id="SSF47762">
    <property type="entry name" value="PAH2 domain"/>
    <property type="match status" value="3"/>
</dbReference>
<feature type="compositionally biased region" description="Low complexity" evidence="8">
    <location>
        <begin position="166"/>
        <end position="176"/>
    </location>
</feature>
<keyword evidence="5" id="KW-0804">Transcription</keyword>
<dbReference type="Pfam" id="PF16879">
    <property type="entry name" value="Sin3a_C"/>
    <property type="match status" value="1"/>
</dbReference>
<dbReference type="Pfam" id="PF02671">
    <property type="entry name" value="PAH"/>
    <property type="match status" value="3"/>
</dbReference>
<evidence type="ECO:0000256" key="1">
    <source>
        <dbReference type="ARBA" id="ARBA00004123"/>
    </source>
</evidence>
<accession>A0A6A5QCP8</accession>
<dbReference type="FunFam" id="1.20.1160.11:FF:000002">
    <property type="entry name" value="Paired amphipathic helix protein SIN3"/>
    <property type="match status" value="1"/>
</dbReference>
<dbReference type="InterPro" id="IPR013194">
    <property type="entry name" value="HDAC_interact_dom"/>
</dbReference>
<evidence type="ECO:0000256" key="4">
    <source>
        <dbReference type="ARBA" id="ARBA00023015"/>
    </source>
</evidence>
<proteinExistence type="predicted"/>
<dbReference type="SMART" id="SM00761">
    <property type="entry name" value="HDAC_interact"/>
    <property type="match status" value="1"/>
</dbReference>
<feature type="compositionally biased region" description="Polar residues" evidence="8">
    <location>
        <begin position="18"/>
        <end position="30"/>
    </location>
</feature>
<feature type="region of interest" description="Disordered" evidence="8">
    <location>
        <begin position="1128"/>
        <end position="1219"/>
    </location>
</feature>
<dbReference type="PANTHER" id="PTHR12346">
    <property type="entry name" value="SIN3B-RELATED"/>
    <property type="match status" value="1"/>
</dbReference>
<sequence length="1600" mass="178773">MNPGHRDGWPPAQPGVSGPSQQQADTSQGQGPRLPGIFGPNSSSANQQTPQHASPAQGPGPALPPPAGASFYASNTATSAHNQSLPALPGLGAQPPHSSPHQSAQRPASLEAGPGAQNQQGPQGPPYSLPGISQTLQGQHPHASSAEQASAERDRDMREREIVESQLLQQAAAQQEENNKREAEQRDRELHERQQREQAAHQNHTGPMQIHQPVAVAPSARTIHGPNGLLGQSAPLNAPNPLGAPVGGAPAAGPMYGNASVQHEQTTPRMQPHAAQPPPQSQMLMPFAGPPGAMGMGQGQQPILNDALSYLDQVKVQFADHPDVYNRFLDIMKDFKSGAIDTPGVIERVSTLFAGNPNLIQGFNTFLPPGYKIECGTNGDPNAIRVTTPMGTMVSTMPQPRPLSPPRSNAVNGNVPPQQESTYYETAQGRPWPQQPRAQGPEGPESMFSPHNRSLGQALYGPQGAQQGPAPLSPEVASRTHPDPIGSAAALAHQQEQRGVSQLQNAVSAAAGRSILSPSIEHVTPALGQVLNGVAPGAQLSGIGGEKRGPVEFNHAISYVNKIKNRFASQPDIYKQFLEILQTYQRESKPIQDVYAQVTTLFGAAPDLLEDFKQFLPESAAQHRAQQQQAAARHAEDAVMLTSVRGDAGYGQTPNNQQTPRADTSRLPPMGNFAPTPTANRDNKRKRERQGPVAAPMPAPMAQEVPTSNMRGSYAQGSVNKRAKTGHTAKQAIQDGPPASPTLTPALPEPMPPTTTTSPSQDELAFFDRVKKFIGNKNTMNEFLKLCNLFSQDLIDKQLLIYRAQSFIGGNQELFAWFKKFMGDDDEQQKSRPRTVNSRVSLSNCRSLGPSYRLLPKRERERLCSGRDELCRSVLNDEWASHPTWASEDSGFVAHRKNQFEEGLHRIEEERHDYDFNIEACARTVQQLEPIATQLLTMKAEDRKNFTLPPGLGGQSETIYKRVIMKIYGREKGRDVIKEMFSMPWNVVPVLLHRLKCKLEDWKAAQREWEKIWRDQTQKIFWKSLDHQSITVKQTDKRQFQPKSLTNEIQVRYEEQKRMQTIQEVPQPDYQFAFSFKDEDVLIDVARLMLAFVDNNNGADFSKVVPFIKEFVPLFFGIDVQKFEQRVQMSGQNTPNDSGEDTPSPDEDISQRGKTKKGDLRRDVLDPRSKPRKDKDDSGASASRDSTPEIASGVEDEAAGDSSNSNPRGERPTSHWVEYSSMPTAFGDKEFEHEEPYRRIEYNLYANASIYCFFRMFVYLYERLVKLKESEDDVRRVINRAKEPKAAQRLKMLDKQPEDFFKDTSSSANYYQQILDLFQDQISGETDMIFIEETLRRYYLQIGWQLYSFDRLLSSLVRFALAVVSHDNKDKSIDIYNLFKKDRVNDTTTHKNEISYRKAVEKYAKDADTYRITYDPAKAEANVRLFKKDDPTFEFNTLDRVKRWRAYIASYMAVEPTEEVDGSRVHYPYLRKRLAKIEDFSEDERLDHVKHSDKITVSISPAGYTMTFINSEPFGTGGVQYFLQPDSVRAGLTSSVAKLTEEYKGLNDSRRDRAQEKLVRNNTWMKDLSRDDVDAKKTAFKQDLEQVKADNDEDVEMEEA</sequence>
<evidence type="ECO:0000256" key="6">
    <source>
        <dbReference type="ARBA" id="ARBA00023242"/>
    </source>
</evidence>
<dbReference type="GO" id="GO:0003714">
    <property type="term" value="F:transcription corepressor activity"/>
    <property type="evidence" value="ECO:0007669"/>
    <property type="project" value="InterPro"/>
</dbReference>
<gene>
    <name evidence="10" type="ORF">BDU57DRAFT_370361</name>
</gene>
<dbReference type="InterPro" id="IPR003822">
    <property type="entry name" value="PAH"/>
</dbReference>
<feature type="region of interest" description="Disordered" evidence="8">
    <location>
        <begin position="646"/>
        <end position="704"/>
    </location>
</feature>
<feature type="compositionally biased region" description="Acidic residues" evidence="8">
    <location>
        <begin position="1138"/>
        <end position="1148"/>
    </location>
</feature>
<feature type="region of interest" description="Disordered" evidence="8">
    <location>
        <begin position="1"/>
        <end position="209"/>
    </location>
</feature>
<evidence type="ECO:0000256" key="2">
    <source>
        <dbReference type="ARBA" id="ARBA00022491"/>
    </source>
</evidence>
<dbReference type="InterPro" id="IPR031693">
    <property type="entry name" value="Sin3_C"/>
</dbReference>
<evidence type="ECO:0000259" key="9">
    <source>
        <dbReference type="SMART" id="SM00761"/>
    </source>
</evidence>
<feature type="compositionally biased region" description="Low complexity" evidence="8">
    <location>
        <begin position="692"/>
        <end position="702"/>
    </location>
</feature>
<keyword evidence="6 7" id="KW-0539">Nucleus</keyword>
<dbReference type="Proteomes" id="UP000800096">
    <property type="component" value="Unassembled WGS sequence"/>
</dbReference>
<dbReference type="OrthoDB" id="10265969at2759"/>
<feature type="compositionally biased region" description="Low complexity" evidence="8">
    <location>
        <begin position="85"/>
        <end position="96"/>
    </location>
</feature>
<evidence type="ECO:0000256" key="7">
    <source>
        <dbReference type="PROSITE-ProRule" id="PRU00810"/>
    </source>
</evidence>
<evidence type="ECO:0000313" key="11">
    <source>
        <dbReference type="Proteomes" id="UP000800096"/>
    </source>
</evidence>
<dbReference type="InterPro" id="IPR039774">
    <property type="entry name" value="Sin3-like"/>
</dbReference>
<comment type="subcellular location">
    <subcellularLocation>
        <location evidence="1 7">Nucleus</location>
    </subcellularLocation>
</comment>
<dbReference type="Pfam" id="PF08295">
    <property type="entry name" value="Sin3_corepress"/>
    <property type="match status" value="1"/>
</dbReference>
<feature type="compositionally biased region" description="Basic and acidic residues" evidence="8">
    <location>
        <begin position="1156"/>
        <end position="1178"/>
    </location>
</feature>
<reference evidence="10" key="1">
    <citation type="journal article" date="2020" name="Stud. Mycol.">
        <title>101 Dothideomycetes genomes: a test case for predicting lifestyles and emergence of pathogens.</title>
        <authorList>
            <person name="Haridas S."/>
            <person name="Albert R."/>
            <person name="Binder M."/>
            <person name="Bloem J."/>
            <person name="Labutti K."/>
            <person name="Salamov A."/>
            <person name="Andreopoulos B."/>
            <person name="Baker S."/>
            <person name="Barry K."/>
            <person name="Bills G."/>
            <person name="Bluhm B."/>
            <person name="Cannon C."/>
            <person name="Castanera R."/>
            <person name="Culley D."/>
            <person name="Daum C."/>
            <person name="Ezra D."/>
            <person name="Gonzalez J."/>
            <person name="Henrissat B."/>
            <person name="Kuo A."/>
            <person name="Liang C."/>
            <person name="Lipzen A."/>
            <person name="Lutzoni F."/>
            <person name="Magnuson J."/>
            <person name="Mondo S."/>
            <person name="Nolan M."/>
            <person name="Ohm R."/>
            <person name="Pangilinan J."/>
            <person name="Park H.-J."/>
            <person name="Ramirez L."/>
            <person name="Alfaro M."/>
            <person name="Sun H."/>
            <person name="Tritt A."/>
            <person name="Yoshinaga Y."/>
            <person name="Zwiers L.-H."/>
            <person name="Turgeon B."/>
            <person name="Goodwin S."/>
            <person name="Spatafora J."/>
            <person name="Crous P."/>
            <person name="Grigoriev I."/>
        </authorList>
    </citation>
    <scope>NUCLEOTIDE SEQUENCE</scope>
    <source>
        <strain evidence="10">HMLAC05119</strain>
    </source>
</reference>
<dbReference type="FunFam" id="1.20.1160.11:FF:000003">
    <property type="entry name" value="Paired amphipathic helix SIN3-like protein"/>
    <property type="match status" value="1"/>
</dbReference>
<evidence type="ECO:0000256" key="5">
    <source>
        <dbReference type="ARBA" id="ARBA00023163"/>
    </source>
</evidence>
<dbReference type="EMBL" id="ML979140">
    <property type="protein sequence ID" value="KAF1912566.1"/>
    <property type="molecule type" value="Genomic_DNA"/>
</dbReference>
<evidence type="ECO:0000256" key="8">
    <source>
        <dbReference type="SAM" id="MobiDB-lite"/>
    </source>
</evidence>
<keyword evidence="4" id="KW-0805">Transcription regulation</keyword>
<dbReference type="PROSITE" id="PS51477">
    <property type="entry name" value="PAH"/>
    <property type="match status" value="2"/>
</dbReference>
<feature type="compositionally biased region" description="Polar residues" evidence="8">
    <location>
        <begin position="652"/>
        <end position="662"/>
    </location>
</feature>
<evidence type="ECO:0000313" key="10">
    <source>
        <dbReference type="EMBL" id="KAF1912566.1"/>
    </source>
</evidence>
<keyword evidence="11" id="KW-1185">Reference proteome</keyword>
<dbReference type="InterPro" id="IPR036600">
    <property type="entry name" value="PAH_sf"/>
</dbReference>
<organism evidence="10 11">
    <name type="scientific">Ampelomyces quisqualis</name>
    <name type="common">Powdery mildew agent</name>
    <dbReference type="NCBI Taxonomy" id="50730"/>
    <lineage>
        <taxon>Eukaryota</taxon>
        <taxon>Fungi</taxon>
        <taxon>Dikarya</taxon>
        <taxon>Ascomycota</taxon>
        <taxon>Pezizomycotina</taxon>
        <taxon>Dothideomycetes</taxon>
        <taxon>Pleosporomycetidae</taxon>
        <taxon>Pleosporales</taxon>
        <taxon>Pleosporineae</taxon>
        <taxon>Phaeosphaeriaceae</taxon>
        <taxon>Ampelomyces</taxon>
    </lineage>
</organism>
<dbReference type="FunFam" id="1.20.1160.11:FF:000001">
    <property type="entry name" value="Paired amphipathic helix protein Sin3"/>
    <property type="match status" value="1"/>
</dbReference>
<feature type="compositionally biased region" description="Polar residues" evidence="8">
    <location>
        <begin position="1128"/>
        <end position="1137"/>
    </location>
</feature>
<dbReference type="PANTHER" id="PTHR12346:SF0">
    <property type="entry name" value="SIN3A, ISOFORM G"/>
    <property type="match status" value="1"/>
</dbReference>
<keyword evidence="3" id="KW-0677">Repeat</keyword>
<dbReference type="GO" id="GO:0000122">
    <property type="term" value="P:negative regulation of transcription by RNA polymerase II"/>
    <property type="evidence" value="ECO:0007669"/>
    <property type="project" value="TreeGrafter"/>
</dbReference>
<keyword evidence="2" id="KW-0678">Repressor</keyword>
<dbReference type="GO" id="GO:0010628">
    <property type="term" value="P:positive regulation of gene expression"/>
    <property type="evidence" value="ECO:0007669"/>
    <property type="project" value="UniProtKB-ARBA"/>
</dbReference>
<feature type="compositionally biased region" description="Basic and acidic residues" evidence="8">
    <location>
        <begin position="150"/>
        <end position="163"/>
    </location>
</feature>
<protein>
    <recommendedName>
        <fullName evidence="9">Histone deacetylase interacting domain-containing protein</fullName>
    </recommendedName>
</protein>
<evidence type="ECO:0000256" key="3">
    <source>
        <dbReference type="ARBA" id="ARBA00022737"/>
    </source>
</evidence>
<feature type="domain" description="Histone deacetylase interacting" evidence="9">
    <location>
        <begin position="844"/>
        <end position="945"/>
    </location>
</feature>
<dbReference type="Gene3D" id="1.20.1160.11">
    <property type="entry name" value="Paired amphipathic helix"/>
    <property type="match status" value="3"/>
</dbReference>